<dbReference type="PANTHER" id="PTHR24348">
    <property type="entry name" value="SERINE/THREONINE-PROTEIN KINASE UNC-51-RELATED"/>
    <property type="match status" value="1"/>
</dbReference>
<dbReference type="AlphaFoldDB" id="A0A8H7C671"/>
<accession>A0A8H7C671</accession>
<protein>
    <recommendedName>
        <fullName evidence="1">non-specific serine/threonine protein kinase</fullName>
        <ecNumber evidence="1">2.7.11.1</ecNumber>
    </recommendedName>
</protein>
<gene>
    <name evidence="8" type="ORF">Agabi119p4_7984</name>
</gene>
<dbReference type="InterPro" id="IPR045269">
    <property type="entry name" value="Atg1-like"/>
</dbReference>
<dbReference type="Gene3D" id="1.10.510.10">
    <property type="entry name" value="Transferase(Phosphotransferase) domain 1"/>
    <property type="match status" value="1"/>
</dbReference>
<dbReference type="GO" id="GO:0000045">
    <property type="term" value="P:autophagosome assembly"/>
    <property type="evidence" value="ECO:0007669"/>
    <property type="project" value="TreeGrafter"/>
</dbReference>
<feature type="binding site" evidence="6">
    <location>
        <position position="41"/>
    </location>
    <ligand>
        <name>ATP</name>
        <dbReference type="ChEBI" id="CHEBI:30616"/>
    </ligand>
</feature>
<dbReference type="PROSITE" id="PS00107">
    <property type="entry name" value="PROTEIN_KINASE_ATP"/>
    <property type="match status" value="1"/>
</dbReference>
<evidence type="ECO:0000313" key="9">
    <source>
        <dbReference type="Proteomes" id="UP000629468"/>
    </source>
</evidence>
<dbReference type="SUPFAM" id="SSF56112">
    <property type="entry name" value="Protein kinase-like (PK-like)"/>
    <property type="match status" value="1"/>
</dbReference>
<keyword evidence="4" id="KW-0418">Kinase</keyword>
<evidence type="ECO:0000256" key="6">
    <source>
        <dbReference type="PROSITE-ProRule" id="PRU10141"/>
    </source>
</evidence>
<dbReference type="GO" id="GO:0005776">
    <property type="term" value="C:autophagosome"/>
    <property type="evidence" value="ECO:0007669"/>
    <property type="project" value="TreeGrafter"/>
</dbReference>
<dbReference type="Pfam" id="PF00069">
    <property type="entry name" value="Pkinase"/>
    <property type="match status" value="1"/>
</dbReference>
<dbReference type="GO" id="GO:0000407">
    <property type="term" value="C:phagophore assembly site"/>
    <property type="evidence" value="ECO:0007669"/>
    <property type="project" value="TreeGrafter"/>
</dbReference>
<dbReference type="GO" id="GO:0005829">
    <property type="term" value="C:cytosol"/>
    <property type="evidence" value="ECO:0007669"/>
    <property type="project" value="TreeGrafter"/>
</dbReference>
<dbReference type="GO" id="GO:0005524">
    <property type="term" value="F:ATP binding"/>
    <property type="evidence" value="ECO:0007669"/>
    <property type="project" value="UniProtKB-UniRule"/>
</dbReference>
<evidence type="ECO:0000313" key="8">
    <source>
        <dbReference type="EMBL" id="KAF7763447.1"/>
    </source>
</evidence>
<keyword evidence="5 6" id="KW-0067">ATP-binding</keyword>
<feature type="domain" description="Protein kinase" evidence="7">
    <location>
        <begin position="12"/>
        <end position="113"/>
    </location>
</feature>
<name>A0A8H7C671_AGABI</name>
<proteinExistence type="predicted"/>
<reference evidence="8 9" key="1">
    <citation type="journal article" name="Sci. Rep.">
        <title>Telomere-to-telomere assembled and centromere annotated genomes of the two main subspecies of the button mushroom Agaricus bisporus reveal especially polymorphic chromosome ends.</title>
        <authorList>
            <person name="Sonnenberg A.S.M."/>
            <person name="Sedaghat-Telgerd N."/>
            <person name="Lavrijssen B."/>
            <person name="Ohm R.A."/>
            <person name="Hendrickx P.M."/>
            <person name="Scholtmeijer K."/>
            <person name="Baars J.J.P."/>
            <person name="van Peer A."/>
        </authorList>
    </citation>
    <scope>NUCLEOTIDE SEQUENCE [LARGE SCALE GENOMIC DNA]</scope>
    <source>
        <strain evidence="8 9">H119_p4</strain>
    </source>
</reference>
<dbReference type="GO" id="GO:0016020">
    <property type="term" value="C:membrane"/>
    <property type="evidence" value="ECO:0007669"/>
    <property type="project" value="TreeGrafter"/>
</dbReference>
<sequence>MATVKYPKIIGYELVDRIGGGGFSTVFRAVHIAEHRVAACKVVALTPATIELERKAIEKEMKIHAALKHMNVLEFINAVVVELKHADSYFPGIYMLMELAAGGDLFDKIACSP</sequence>
<dbReference type="EC" id="2.7.11.1" evidence="1"/>
<dbReference type="InterPro" id="IPR011009">
    <property type="entry name" value="Kinase-like_dom_sf"/>
</dbReference>
<keyword evidence="2" id="KW-0808">Transferase</keyword>
<dbReference type="InterPro" id="IPR000719">
    <property type="entry name" value="Prot_kinase_dom"/>
</dbReference>
<evidence type="ECO:0000259" key="7">
    <source>
        <dbReference type="PROSITE" id="PS50011"/>
    </source>
</evidence>
<evidence type="ECO:0000256" key="4">
    <source>
        <dbReference type="ARBA" id="ARBA00022777"/>
    </source>
</evidence>
<dbReference type="Proteomes" id="UP000629468">
    <property type="component" value="Unassembled WGS sequence"/>
</dbReference>
<dbReference type="GO" id="GO:0010506">
    <property type="term" value="P:regulation of autophagy"/>
    <property type="evidence" value="ECO:0007669"/>
    <property type="project" value="InterPro"/>
</dbReference>
<dbReference type="EMBL" id="JABXXO010000011">
    <property type="protein sequence ID" value="KAF7763447.1"/>
    <property type="molecule type" value="Genomic_DNA"/>
</dbReference>
<evidence type="ECO:0000256" key="3">
    <source>
        <dbReference type="ARBA" id="ARBA00022741"/>
    </source>
</evidence>
<dbReference type="PROSITE" id="PS50011">
    <property type="entry name" value="PROTEIN_KINASE_DOM"/>
    <property type="match status" value="1"/>
</dbReference>
<organism evidence="8 9">
    <name type="scientific">Agaricus bisporus var. burnettii</name>
    <dbReference type="NCBI Taxonomy" id="192524"/>
    <lineage>
        <taxon>Eukaryota</taxon>
        <taxon>Fungi</taxon>
        <taxon>Dikarya</taxon>
        <taxon>Basidiomycota</taxon>
        <taxon>Agaricomycotina</taxon>
        <taxon>Agaricomycetes</taxon>
        <taxon>Agaricomycetidae</taxon>
        <taxon>Agaricales</taxon>
        <taxon>Agaricineae</taxon>
        <taxon>Agaricaceae</taxon>
        <taxon>Agaricus</taxon>
    </lineage>
</organism>
<comment type="caution">
    <text evidence="8">The sequence shown here is derived from an EMBL/GenBank/DDBJ whole genome shotgun (WGS) entry which is preliminary data.</text>
</comment>
<dbReference type="InterPro" id="IPR017441">
    <property type="entry name" value="Protein_kinase_ATP_BS"/>
</dbReference>
<evidence type="ECO:0000256" key="2">
    <source>
        <dbReference type="ARBA" id="ARBA00022679"/>
    </source>
</evidence>
<evidence type="ECO:0000256" key="1">
    <source>
        <dbReference type="ARBA" id="ARBA00012513"/>
    </source>
</evidence>
<dbReference type="GO" id="GO:0004674">
    <property type="term" value="F:protein serine/threonine kinase activity"/>
    <property type="evidence" value="ECO:0007669"/>
    <property type="project" value="UniProtKB-EC"/>
</dbReference>
<keyword evidence="3 6" id="KW-0547">Nucleotide-binding</keyword>
<dbReference type="PANTHER" id="PTHR24348:SF22">
    <property type="entry name" value="NON-SPECIFIC SERINE_THREONINE PROTEIN KINASE"/>
    <property type="match status" value="1"/>
</dbReference>
<evidence type="ECO:0000256" key="5">
    <source>
        <dbReference type="ARBA" id="ARBA00022840"/>
    </source>
</evidence>